<sequence length="153" mass="17850">MTHTQEDDPFTWDMDCVVQELCTMKRTCKPTPRATFPEPTDLESRLRTCHYNGKVLLTSLDSWSLLWANMGIQETRLKMTIRTAIYQFRVRSASYQVYKKKPLPRGTRARRRKLLGVDAQLLQLEYKGRAREGQCVKQEDRGKIRNIQVGLSV</sequence>
<gene>
    <name evidence="1" type="ORF">BD289DRAFT_439672</name>
</gene>
<dbReference type="Proteomes" id="UP000241462">
    <property type="component" value="Unassembled WGS sequence"/>
</dbReference>
<proteinExistence type="predicted"/>
<accession>A0A2T3A1B8</accession>
<evidence type="ECO:0000313" key="2">
    <source>
        <dbReference type="Proteomes" id="UP000241462"/>
    </source>
</evidence>
<organism evidence="1 2">
    <name type="scientific">Coniella lustricola</name>
    <dbReference type="NCBI Taxonomy" id="2025994"/>
    <lineage>
        <taxon>Eukaryota</taxon>
        <taxon>Fungi</taxon>
        <taxon>Dikarya</taxon>
        <taxon>Ascomycota</taxon>
        <taxon>Pezizomycotina</taxon>
        <taxon>Sordariomycetes</taxon>
        <taxon>Sordariomycetidae</taxon>
        <taxon>Diaporthales</taxon>
        <taxon>Schizoparmaceae</taxon>
        <taxon>Coniella</taxon>
    </lineage>
</organism>
<dbReference type="EMBL" id="KZ678512">
    <property type="protein sequence ID" value="PSR80986.1"/>
    <property type="molecule type" value="Genomic_DNA"/>
</dbReference>
<evidence type="ECO:0000313" key="1">
    <source>
        <dbReference type="EMBL" id="PSR80986.1"/>
    </source>
</evidence>
<dbReference type="OrthoDB" id="4778487at2759"/>
<dbReference type="STRING" id="2025994.A0A2T3A1B8"/>
<protein>
    <submittedName>
        <fullName evidence="1">Uncharacterized protein</fullName>
    </submittedName>
</protein>
<dbReference type="InParanoid" id="A0A2T3A1B8"/>
<keyword evidence="2" id="KW-1185">Reference proteome</keyword>
<reference evidence="1 2" key="1">
    <citation type="journal article" date="2018" name="Mycol. Prog.">
        <title>Coniella lustricola, a new species from submerged detritus.</title>
        <authorList>
            <person name="Raudabaugh D.B."/>
            <person name="Iturriaga T."/>
            <person name="Carver A."/>
            <person name="Mondo S."/>
            <person name="Pangilinan J."/>
            <person name="Lipzen A."/>
            <person name="He G."/>
            <person name="Amirebrahimi M."/>
            <person name="Grigoriev I.V."/>
            <person name="Miller A.N."/>
        </authorList>
    </citation>
    <scope>NUCLEOTIDE SEQUENCE [LARGE SCALE GENOMIC DNA]</scope>
    <source>
        <strain evidence="1 2">B22-T-1</strain>
    </source>
</reference>
<name>A0A2T3A1B8_9PEZI</name>
<dbReference type="AlphaFoldDB" id="A0A2T3A1B8"/>